<feature type="coiled-coil region" evidence="1">
    <location>
        <begin position="112"/>
        <end position="167"/>
    </location>
</feature>
<dbReference type="AlphaFoldDB" id="A0A7S0EFR8"/>
<proteinExistence type="predicted"/>
<evidence type="ECO:0000313" key="3">
    <source>
        <dbReference type="EMBL" id="CAD8480912.1"/>
    </source>
</evidence>
<gene>
    <name evidence="3" type="ORF">HPHI1048_LOCUS8721</name>
</gene>
<reference evidence="3" key="1">
    <citation type="submission" date="2021-01" db="EMBL/GenBank/DDBJ databases">
        <authorList>
            <person name="Corre E."/>
            <person name="Pelletier E."/>
            <person name="Niang G."/>
            <person name="Scheremetjew M."/>
            <person name="Finn R."/>
            <person name="Kale V."/>
            <person name="Holt S."/>
            <person name="Cochrane G."/>
            <person name="Meng A."/>
            <person name="Brown T."/>
            <person name="Cohen L."/>
        </authorList>
    </citation>
    <scope>NUCLEOTIDE SEQUENCE</scope>
    <source>
        <strain evidence="3">CCMP325</strain>
    </source>
</reference>
<dbReference type="EMBL" id="HBEO01012786">
    <property type="protein sequence ID" value="CAD8480912.1"/>
    <property type="molecule type" value="Transcribed_RNA"/>
</dbReference>
<sequence>MKTEEEKLQARLDRSRARLQKLRCSRRDALDHMISNPPISHEVKKSLVRSSRSNLEEQKQILYHELKQANLDNEKRDMEIVRWALQDDKASSKLVGPSGRKKLLRMRRDLHTRFLNSELERAMEELNLDEKKLYRQELKNYLENRNVQKLRRESMVSRNQLQKLLAQTPGRKHKPAPLNFNGSFKSDVLKSPSVKARSVASSEFSHRFLSDNLADPSGKPIAISPQSSTSTLPSHRGTTYEIIADGAGNAHVLETESKKNVAITSLVPNNVIMSKTPRDRNSRRRKSLLLNHLHDPRFTSFFNFDQTPRHPPWMSLKTGKDAILPRPLWSA</sequence>
<feature type="region of interest" description="Disordered" evidence="2">
    <location>
        <begin position="215"/>
        <end position="234"/>
    </location>
</feature>
<feature type="compositionally biased region" description="Polar residues" evidence="2">
    <location>
        <begin position="224"/>
        <end position="234"/>
    </location>
</feature>
<keyword evidence="1" id="KW-0175">Coiled coil</keyword>
<protein>
    <submittedName>
        <fullName evidence="3">Uncharacterized protein</fullName>
    </submittedName>
</protein>
<accession>A0A7S0EFR8</accession>
<name>A0A7S0EFR8_9CRYP</name>
<evidence type="ECO:0000256" key="1">
    <source>
        <dbReference type="SAM" id="Coils"/>
    </source>
</evidence>
<evidence type="ECO:0000256" key="2">
    <source>
        <dbReference type="SAM" id="MobiDB-lite"/>
    </source>
</evidence>
<organism evidence="3">
    <name type="scientific">Hanusia phi</name>
    <dbReference type="NCBI Taxonomy" id="3032"/>
    <lineage>
        <taxon>Eukaryota</taxon>
        <taxon>Cryptophyceae</taxon>
        <taxon>Pyrenomonadales</taxon>
        <taxon>Geminigeraceae</taxon>
        <taxon>Hanusia</taxon>
    </lineage>
</organism>